<comment type="caution">
    <text evidence="1">The sequence shown here is derived from an EMBL/GenBank/DDBJ whole genome shotgun (WGS) entry which is preliminary data.</text>
</comment>
<name>A0ACB6ZAW5_THEGA</name>
<organism evidence="1 2">
    <name type="scientific">Thelephora ganbajun</name>
    <name type="common">Ganba fungus</name>
    <dbReference type="NCBI Taxonomy" id="370292"/>
    <lineage>
        <taxon>Eukaryota</taxon>
        <taxon>Fungi</taxon>
        <taxon>Dikarya</taxon>
        <taxon>Basidiomycota</taxon>
        <taxon>Agaricomycotina</taxon>
        <taxon>Agaricomycetes</taxon>
        <taxon>Thelephorales</taxon>
        <taxon>Thelephoraceae</taxon>
        <taxon>Thelephora</taxon>
    </lineage>
</organism>
<protein>
    <submittedName>
        <fullName evidence="1">Kinase-like protein</fullName>
    </submittedName>
</protein>
<dbReference type="Proteomes" id="UP000886501">
    <property type="component" value="Unassembled WGS sequence"/>
</dbReference>
<keyword evidence="2" id="KW-1185">Reference proteome</keyword>
<accession>A0ACB6ZAW5</accession>
<evidence type="ECO:0000313" key="2">
    <source>
        <dbReference type="Proteomes" id="UP000886501"/>
    </source>
</evidence>
<sequence length="278" mass="31582">MVFSHQWNIRLANGISCGLQRFCKEILVAKLVNNENVLAIEGVQVTDEPKFCIVSEWMEHGDMHTYLKGNESADRVELLLGVVRGLNYLHSIEVVHGDLKSSNVLIDSGGNPRLTDFGLSSITRNAISANAFASNGKGTIRWRAPELLALSTKAKDKGKVKFPRPTKKSDTYSLAMVVIEIFTREHPFHPHRDEQVIILLAQGSRPDRPVHPQFIPEMWSLTRKCWKKNPKERPDIPEVLEKLEPGAERTDKNHWRTLLNTFSFRISPRSGKRSDTIR</sequence>
<dbReference type="EMBL" id="MU118046">
    <property type="protein sequence ID" value="KAF9646884.1"/>
    <property type="molecule type" value="Genomic_DNA"/>
</dbReference>
<gene>
    <name evidence="1" type="ORF">BDM02DRAFT_2868160</name>
</gene>
<reference evidence="1" key="2">
    <citation type="journal article" date="2020" name="Nat. Commun.">
        <title>Large-scale genome sequencing of mycorrhizal fungi provides insights into the early evolution of symbiotic traits.</title>
        <authorList>
            <person name="Miyauchi S."/>
            <person name="Kiss E."/>
            <person name="Kuo A."/>
            <person name="Drula E."/>
            <person name="Kohler A."/>
            <person name="Sanchez-Garcia M."/>
            <person name="Morin E."/>
            <person name="Andreopoulos B."/>
            <person name="Barry K.W."/>
            <person name="Bonito G."/>
            <person name="Buee M."/>
            <person name="Carver A."/>
            <person name="Chen C."/>
            <person name="Cichocki N."/>
            <person name="Clum A."/>
            <person name="Culley D."/>
            <person name="Crous P.W."/>
            <person name="Fauchery L."/>
            <person name="Girlanda M."/>
            <person name="Hayes R.D."/>
            <person name="Keri Z."/>
            <person name="LaButti K."/>
            <person name="Lipzen A."/>
            <person name="Lombard V."/>
            <person name="Magnuson J."/>
            <person name="Maillard F."/>
            <person name="Murat C."/>
            <person name="Nolan M."/>
            <person name="Ohm R.A."/>
            <person name="Pangilinan J."/>
            <person name="Pereira M.F."/>
            <person name="Perotto S."/>
            <person name="Peter M."/>
            <person name="Pfister S."/>
            <person name="Riley R."/>
            <person name="Sitrit Y."/>
            <person name="Stielow J.B."/>
            <person name="Szollosi G."/>
            <person name="Zifcakova L."/>
            <person name="Stursova M."/>
            <person name="Spatafora J.W."/>
            <person name="Tedersoo L."/>
            <person name="Vaario L.M."/>
            <person name="Yamada A."/>
            <person name="Yan M."/>
            <person name="Wang P."/>
            <person name="Xu J."/>
            <person name="Bruns T."/>
            <person name="Baldrian P."/>
            <person name="Vilgalys R."/>
            <person name="Dunand C."/>
            <person name="Henrissat B."/>
            <person name="Grigoriev I.V."/>
            <person name="Hibbett D."/>
            <person name="Nagy L.G."/>
            <person name="Martin F.M."/>
        </authorList>
    </citation>
    <scope>NUCLEOTIDE SEQUENCE</scope>
    <source>
        <strain evidence="1">P2</strain>
    </source>
</reference>
<reference evidence="1" key="1">
    <citation type="submission" date="2019-10" db="EMBL/GenBank/DDBJ databases">
        <authorList>
            <consortium name="DOE Joint Genome Institute"/>
            <person name="Kuo A."/>
            <person name="Miyauchi S."/>
            <person name="Kiss E."/>
            <person name="Drula E."/>
            <person name="Kohler A."/>
            <person name="Sanchez-Garcia M."/>
            <person name="Andreopoulos B."/>
            <person name="Barry K.W."/>
            <person name="Bonito G."/>
            <person name="Buee M."/>
            <person name="Carver A."/>
            <person name="Chen C."/>
            <person name="Cichocki N."/>
            <person name="Clum A."/>
            <person name="Culley D."/>
            <person name="Crous P.W."/>
            <person name="Fauchery L."/>
            <person name="Girlanda M."/>
            <person name="Hayes R."/>
            <person name="Keri Z."/>
            <person name="Labutti K."/>
            <person name="Lipzen A."/>
            <person name="Lombard V."/>
            <person name="Magnuson J."/>
            <person name="Maillard F."/>
            <person name="Morin E."/>
            <person name="Murat C."/>
            <person name="Nolan M."/>
            <person name="Ohm R."/>
            <person name="Pangilinan J."/>
            <person name="Pereira M."/>
            <person name="Perotto S."/>
            <person name="Peter M."/>
            <person name="Riley R."/>
            <person name="Sitrit Y."/>
            <person name="Stielow B."/>
            <person name="Szollosi G."/>
            <person name="Zifcakova L."/>
            <person name="Stursova M."/>
            <person name="Spatafora J.W."/>
            <person name="Tedersoo L."/>
            <person name="Vaario L.-M."/>
            <person name="Yamada A."/>
            <person name="Yan M."/>
            <person name="Wang P."/>
            <person name="Xu J."/>
            <person name="Bruns T."/>
            <person name="Baldrian P."/>
            <person name="Vilgalys R."/>
            <person name="Henrissat B."/>
            <person name="Grigoriev I.V."/>
            <person name="Hibbett D."/>
            <person name="Nagy L.G."/>
            <person name="Martin F.M."/>
        </authorList>
    </citation>
    <scope>NUCLEOTIDE SEQUENCE</scope>
    <source>
        <strain evidence="1">P2</strain>
    </source>
</reference>
<evidence type="ECO:0000313" key="1">
    <source>
        <dbReference type="EMBL" id="KAF9646884.1"/>
    </source>
</evidence>
<proteinExistence type="predicted"/>